<protein>
    <submittedName>
        <fullName evidence="2">Maleylpyruvate isomerase family mycothiol-dependent enzyme</fullName>
    </submittedName>
</protein>
<keyword evidence="2" id="KW-0413">Isomerase</keyword>
<dbReference type="NCBIfam" id="TIGR03083">
    <property type="entry name" value="maleylpyruvate isomerase family mycothiol-dependent enzyme"/>
    <property type="match status" value="1"/>
</dbReference>
<dbReference type="Proteomes" id="UP000746595">
    <property type="component" value="Unassembled WGS sequence"/>
</dbReference>
<dbReference type="EMBL" id="JAAWVT010000011">
    <property type="protein sequence ID" value="NKG22425.1"/>
    <property type="molecule type" value="Genomic_DNA"/>
</dbReference>
<comment type="caution">
    <text evidence="2">The sequence shown here is derived from an EMBL/GenBank/DDBJ whole genome shotgun (WGS) entry which is preliminary data.</text>
</comment>
<dbReference type="RefSeq" id="WP_168153203.1">
    <property type="nucleotide sequence ID" value="NZ_JAAWVT010000011.1"/>
</dbReference>
<accession>A0ABX1G9Y2</accession>
<reference evidence="2 3" key="1">
    <citation type="submission" date="2020-04" db="EMBL/GenBank/DDBJ databases">
        <title>Paeniglutamicibacter sp. ANT13_2, a novel actinomycete isolated from sediment in Antarctica.</title>
        <authorList>
            <person name="Sakdapetsiri C."/>
            <person name="Pinyakong O."/>
        </authorList>
    </citation>
    <scope>NUCLEOTIDE SEQUENCE [LARGE SCALE GENOMIC DNA]</scope>
    <source>
        <strain evidence="2 3">ANT13_2</strain>
    </source>
</reference>
<name>A0ABX1G9Y2_9MICC</name>
<feature type="domain" description="Mycothiol-dependent maleylpyruvate isomerase metal-binding" evidence="1">
    <location>
        <begin position="15"/>
        <end position="104"/>
    </location>
</feature>
<evidence type="ECO:0000259" key="1">
    <source>
        <dbReference type="Pfam" id="PF11716"/>
    </source>
</evidence>
<dbReference type="SUPFAM" id="SSF109854">
    <property type="entry name" value="DinB/YfiT-like putative metalloenzymes"/>
    <property type="match status" value="1"/>
</dbReference>
<dbReference type="Gene3D" id="1.20.120.450">
    <property type="entry name" value="dinb family like domain"/>
    <property type="match status" value="1"/>
</dbReference>
<dbReference type="InterPro" id="IPR024344">
    <property type="entry name" value="MDMPI_metal-binding"/>
</dbReference>
<dbReference type="InterPro" id="IPR017517">
    <property type="entry name" value="Maleyloyr_isom"/>
</dbReference>
<evidence type="ECO:0000313" key="3">
    <source>
        <dbReference type="Proteomes" id="UP000746595"/>
    </source>
</evidence>
<dbReference type="InterPro" id="IPR034660">
    <property type="entry name" value="DinB/YfiT-like"/>
</dbReference>
<evidence type="ECO:0000313" key="2">
    <source>
        <dbReference type="EMBL" id="NKG22425.1"/>
    </source>
</evidence>
<dbReference type="GO" id="GO:0016853">
    <property type="term" value="F:isomerase activity"/>
    <property type="evidence" value="ECO:0007669"/>
    <property type="project" value="UniProtKB-KW"/>
</dbReference>
<dbReference type="Pfam" id="PF11716">
    <property type="entry name" value="MDMPI_N"/>
    <property type="match status" value="1"/>
</dbReference>
<proteinExistence type="predicted"/>
<organism evidence="2 3">
    <name type="scientific">Paeniglutamicibacter terrestris</name>
    <dbReference type="NCBI Taxonomy" id="2723403"/>
    <lineage>
        <taxon>Bacteria</taxon>
        <taxon>Bacillati</taxon>
        <taxon>Actinomycetota</taxon>
        <taxon>Actinomycetes</taxon>
        <taxon>Micrococcales</taxon>
        <taxon>Micrococcaceae</taxon>
        <taxon>Paeniglutamicibacter</taxon>
    </lineage>
</organism>
<keyword evidence="3" id="KW-1185">Reference proteome</keyword>
<sequence length="221" mass="23746">MTQKISRNLLWSWAHAERAALARDLAELEVEQWATGSLCGRWSVEEVVAHLTAAASIGPARWVASVVGAKFDFDLHNDRRLAEHRGATPSETLARFRTIQTSTTSTFGPIEAWVGEVLIHAQDIRHPLGIKHQSNVDAATAVAHFLVKGDFTVPSKTASAGLRLEATDGPFAVGEGPLVSGPTIALVMAMAGRRSYCEQLTGDGVKILQARACSGSRHDEA</sequence>
<gene>
    <name evidence="2" type="ORF">HED64_17140</name>
</gene>